<evidence type="ECO:0000313" key="2">
    <source>
        <dbReference type="EMBL" id="KAG4417312.1"/>
    </source>
</evidence>
<dbReference type="Proteomes" id="UP000664132">
    <property type="component" value="Unassembled WGS sequence"/>
</dbReference>
<evidence type="ECO:0000256" key="1">
    <source>
        <dbReference type="SAM" id="MobiDB-lite"/>
    </source>
</evidence>
<sequence length="413" mass="47681">MSAQYEILMQVEIEGESASIQDPLQWTTSQVERMLGKSPLVDGQLLKFLHSRQYKWRLNLGGTDCFDREDLILLFKIMGCEESELHDFMEIKPFSRLCTAMWYLRVMPHRMRNRTPFGVVERGLVSNTLNVRETWIAKDAQPYPPAVTDTGEEPIRCWNQQGRESQETSYRLANIAFVLRWKEVFAEEMKTVVWNWTGTGPVAMDPIACLEVPSSDHHKSKGLHNRRLYEMKQIRFWFKDFIKDPKTPKRIKAYVQERVDVDQSTSREAIYTWIKSVETGCLGTRSSADQNRVQRRIATTFTESSQKNYKGNSRQHHRGGPSPKGLGFRKFVDQKASQVPEEDSKFVEKMLSDANDFIQNRQQQLVDEVLKWRAAQVAEWERISEGTNIVDNLQVLNGTANVGYNGRGSSSNS</sequence>
<keyword evidence="3" id="KW-1185">Reference proteome</keyword>
<dbReference type="OrthoDB" id="3541167at2759"/>
<protein>
    <submittedName>
        <fullName evidence="2">Uncharacterized protein</fullName>
    </submittedName>
</protein>
<comment type="caution">
    <text evidence="2">The sequence shown here is derived from an EMBL/GenBank/DDBJ whole genome shotgun (WGS) entry which is preliminary data.</text>
</comment>
<reference evidence="2" key="1">
    <citation type="submission" date="2021-02" db="EMBL/GenBank/DDBJ databases">
        <title>Genome sequence Cadophora malorum strain M34.</title>
        <authorList>
            <person name="Stefanovic E."/>
            <person name="Vu D."/>
            <person name="Scully C."/>
            <person name="Dijksterhuis J."/>
            <person name="Roader J."/>
            <person name="Houbraken J."/>
        </authorList>
    </citation>
    <scope>NUCLEOTIDE SEQUENCE</scope>
    <source>
        <strain evidence="2">M34</strain>
    </source>
</reference>
<dbReference type="AlphaFoldDB" id="A0A8H7W6N2"/>
<dbReference type="EMBL" id="JAFJYH010000158">
    <property type="protein sequence ID" value="KAG4417312.1"/>
    <property type="molecule type" value="Genomic_DNA"/>
</dbReference>
<proteinExistence type="predicted"/>
<feature type="region of interest" description="Disordered" evidence="1">
    <location>
        <begin position="300"/>
        <end position="327"/>
    </location>
</feature>
<name>A0A8H7W6N2_9HELO</name>
<organism evidence="2 3">
    <name type="scientific">Cadophora malorum</name>
    <dbReference type="NCBI Taxonomy" id="108018"/>
    <lineage>
        <taxon>Eukaryota</taxon>
        <taxon>Fungi</taxon>
        <taxon>Dikarya</taxon>
        <taxon>Ascomycota</taxon>
        <taxon>Pezizomycotina</taxon>
        <taxon>Leotiomycetes</taxon>
        <taxon>Helotiales</taxon>
        <taxon>Ploettnerulaceae</taxon>
        <taxon>Cadophora</taxon>
    </lineage>
</organism>
<gene>
    <name evidence="2" type="ORF">IFR04_009527</name>
</gene>
<feature type="compositionally biased region" description="Polar residues" evidence="1">
    <location>
        <begin position="300"/>
        <end position="312"/>
    </location>
</feature>
<evidence type="ECO:0000313" key="3">
    <source>
        <dbReference type="Proteomes" id="UP000664132"/>
    </source>
</evidence>
<accession>A0A8H7W6N2</accession>